<feature type="domain" description="PBP" evidence="3">
    <location>
        <begin position="40"/>
        <end position="318"/>
    </location>
</feature>
<reference evidence="4 5" key="1">
    <citation type="submission" date="2021-07" db="EMBL/GenBank/DDBJ databases">
        <title>Sphingomonas sp.</title>
        <authorList>
            <person name="Feng G."/>
            <person name="Li J."/>
            <person name="Pan M."/>
        </authorList>
    </citation>
    <scope>NUCLEOTIDE SEQUENCE [LARGE SCALE GENOMIC DNA]</scope>
    <source>
        <strain evidence="4 5">RRHST34</strain>
    </source>
</reference>
<protein>
    <submittedName>
        <fullName evidence="4">Substrate-binding domain-containing protein</fullName>
    </submittedName>
</protein>
<dbReference type="PANTHER" id="PTHR30570:SF1">
    <property type="entry name" value="PHOSPHATE-BINDING PROTEIN PSTS"/>
    <property type="match status" value="1"/>
</dbReference>
<comment type="caution">
    <text evidence="4">The sequence shown here is derived from an EMBL/GenBank/DDBJ whole genome shotgun (WGS) entry which is preliminary data.</text>
</comment>
<dbReference type="Gene3D" id="3.40.190.10">
    <property type="entry name" value="Periplasmic binding protein-like II"/>
    <property type="match status" value="2"/>
</dbReference>
<evidence type="ECO:0000313" key="4">
    <source>
        <dbReference type="EMBL" id="MBW6529407.1"/>
    </source>
</evidence>
<accession>A0ABS7BIX5</accession>
<name>A0ABS7BIX5_9SPHN</name>
<proteinExistence type="predicted"/>
<keyword evidence="1 2" id="KW-0732">Signal</keyword>
<sequence>MSRLVQAFAARMPATLPHLVLAAMTLGALGACVDQAAGGAAGSRDQIRIVGSSTVYPFTTLVAEQFLANTPGAKPPVIESTGTGAGMKLFCAGLGAAHPDIEDASRRMHRAEYDACTRHGVGAVIEVQVGIDGIAMAESLRGPGVALTTTDLYRALAAAPGGRRNTARLWRDVNPALPASPIQVYGPPATSGTRESFVELIMAPGCEAVEPDTRTLRERAPELFAARCHRLRDDGAYIDAGENDNLIVQKLRANPDAIGIFGYAYLEENAGAVRGVTLGGVAPSYATIADGSYPGARPLYLYVKKAHLRAIPGLRAFLRQYGALWGRQGPLVRRGLIASREPVQRRAAAVIAQEIALDPAMLR</sequence>
<dbReference type="EMBL" id="JAHXZN010000001">
    <property type="protein sequence ID" value="MBW6529407.1"/>
    <property type="molecule type" value="Genomic_DNA"/>
</dbReference>
<dbReference type="SUPFAM" id="SSF53850">
    <property type="entry name" value="Periplasmic binding protein-like II"/>
    <property type="match status" value="1"/>
</dbReference>
<dbReference type="Pfam" id="PF12849">
    <property type="entry name" value="PBP_like_2"/>
    <property type="match status" value="1"/>
</dbReference>
<feature type="chain" id="PRO_5045993695" evidence="2">
    <location>
        <begin position="23"/>
        <end position="363"/>
    </location>
</feature>
<organism evidence="4 5">
    <name type="scientific">Sphingomonas citri</name>
    <dbReference type="NCBI Taxonomy" id="2862499"/>
    <lineage>
        <taxon>Bacteria</taxon>
        <taxon>Pseudomonadati</taxon>
        <taxon>Pseudomonadota</taxon>
        <taxon>Alphaproteobacteria</taxon>
        <taxon>Sphingomonadales</taxon>
        <taxon>Sphingomonadaceae</taxon>
        <taxon>Sphingomonas</taxon>
    </lineage>
</organism>
<dbReference type="Proteomes" id="UP000759103">
    <property type="component" value="Unassembled WGS sequence"/>
</dbReference>
<feature type="signal peptide" evidence="2">
    <location>
        <begin position="1"/>
        <end position="22"/>
    </location>
</feature>
<dbReference type="InterPro" id="IPR050811">
    <property type="entry name" value="Phosphate_ABC_transporter"/>
</dbReference>
<evidence type="ECO:0000259" key="3">
    <source>
        <dbReference type="Pfam" id="PF12849"/>
    </source>
</evidence>
<dbReference type="PROSITE" id="PS51257">
    <property type="entry name" value="PROKAR_LIPOPROTEIN"/>
    <property type="match status" value="1"/>
</dbReference>
<evidence type="ECO:0000313" key="5">
    <source>
        <dbReference type="Proteomes" id="UP000759103"/>
    </source>
</evidence>
<gene>
    <name evidence="4" type="ORF">KZ820_01545</name>
</gene>
<evidence type="ECO:0000256" key="2">
    <source>
        <dbReference type="SAM" id="SignalP"/>
    </source>
</evidence>
<dbReference type="PANTHER" id="PTHR30570">
    <property type="entry name" value="PERIPLASMIC PHOSPHATE BINDING COMPONENT OF PHOSPHATE ABC TRANSPORTER"/>
    <property type="match status" value="1"/>
</dbReference>
<keyword evidence="5" id="KW-1185">Reference proteome</keyword>
<evidence type="ECO:0000256" key="1">
    <source>
        <dbReference type="ARBA" id="ARBA00022729"/>
    </source>
</evidence>
<dbReference type="InterPro" id="IPR024370">
    <property type="entry name" value="PBP_domain"/>
</dbReference>